<organism evidence="2 3">
    <name type="scientific">Bacillus cereus</name>
    <dbReference type="NCBI Taxonomy" id="1396"/>
    <lineage>
        <taxon>Bacteria</taxon>
        <taxon>Bacillati</taxon>
        <taxon>Bacillota</taxon>
        <taxon>Bacilli</taxon>
        <taxon>Bacillales</taxon>
        <taxon>Bacillaceae</taxon>
        <taxon>Bacillus</taxon>
        <taxon>Bacillus cereus group</taxon>
    </lineage>
</organism>
<evidence type="ECO:0000313" key="2">
    <source>
        <dbReference type="EMBL" id="TNB96927.1"/>
    </source>
</evidence>
<sequence length="278" mass="33759">MNIDHEIDKLGLLIQKGEEILKYSYEYFSKEYSIIPDEIRVAISLYEKVIENIDGVFILLENASERCALSITRDLFENMLYLKFIMNDKYFKERALSYYYSYLKDNLSHIEMLLSNGDKGLRIRKYMKKERSDESYKELERRRESIKKIMKKKKFREIKSEWYRVRDGKMKEKNIKTYFPKWYETFEGSENIRKLAISCDFVAEYDMLYGAYSRQVHSTNAMEDLGINRLRTYHDPQEALFVTRSFGLVAIHYYIEFFLRELCEQFSNWVYENDFHKR</sequence>
<gene>
    <name evidence="2" type="ORF">FHG65_18840</name>
</gene>
<dbReference type="InterPro" id="IPR043733">
    <property type="entry name" value="DUF5677"/>
</dbReference>
<evidence type="ECO:0000256" key="1">
    <source>
        <dbReference type="SAM" id="Coils"/>
    </source>
</evidence>
<feature type="coiled-coil region" evidence="1">
    <location>
        <begin position="129"/>
        <end position="156"/>
    </location>
</feature>
<accession>A0ABD7RGG6</accession>
<dbReference type="RefSeq" id="WP_139020016.1">
    <property type="nucleotide sequence ID" value="NZ_VDDR01000009.1"/>
</dbReference>
<protein>
    <submittedName>
        <fullName evidence="2">Uncharacterized protein</fullName>
    </submittedName>
</protein>
<name>A0ABD7RGG6_BACCE</name>
<dbReference type="AlphaFoldDB" id="A0ABD7RGG6"/>
<dbReference type="EMBL" id="VDDR01000009">
    <property type="protein sequence ID" value="TNB96927.1"/>
    <property type="molecule type" value="Genomic_DNA"/>
</dbReference>
<comment type="caution">
    <text evidence="2">The sequence shown here is derived from an EMBL/GenBank/DDBJ whole genome shotgun (WGS) entry which is preliminary data.</text>
</comment>
<dbReference type="Pfam" id="PF18928">
    <property type="entry name" value="DUF5677"/>
    <property type="match status" value="1"/>
</dbReference>
<proteinExistence type="predicted"/>
<dbReference type="Proteomes" id="UP000309400">
    <property type="component" value="Unassembled WGS sequence"/>
</dbReference>
<evidence type="ECO:0000313" key="3">
    <source>
        <dbReference type="Proteomes" id="UP000309400"/>
    </source>
</evidence>
<reference evidence="2 3" key="1">
    <citation type="submission" date="2019-06" db="EMBL/GenBank/DDBJ databases">
        <title>Biocontrol Bacillus strains from Vietnam.</title>
        <authorList>
            <person name="Borriss R."/>
            <person name="Lasch P."/>
            <person name="Thanh Tam L.T."/>
        </authorList>
    </citation>
    <scope>NUCLEOTIDE SEQUENCE [LARGE SCALE GENOMIC DNA]</scope>
    <source>
        <strain evidence="2 3">A8</strain>
    </source>
</reference>
<keyword evidence="1" id="KW-0175">Coiled coil</keyword>